<dbReference type="Bgee" id="ENSSSCG00000006881">
    <property type="expression patterns" value="Expressed in epididymis"/>
</dbReference>
<dbReference type="STRING" id="9823.ENSSSCP00000052241"/>
<dbReference type="AlphaFoldDB" id="A0A287B6Z9"/>
<reference evidence="2" key="2">
    <citation type="journal article" date="2020" name="Gigascience">
        <title>An improved pig reference genome sequence to enable pig genetics and genomics research.</title>
        <authorList>
            <person name="Warr A."/>
            <person name="Affara N."/>
            <person name="Aken B."/>
            <person name="Beiki H."/>
            <person name="Bickhart D.M."/>
            <person name="Billis K."/>
            <person name="Chow W."/>
            <person name="Eory L."/>
            <person name="Finlayson H.A."/>
            <person name="Flicek P."/>
            <person name="Giron C.G."/>
            <person name="Griffin D.K."/>
            <person name="Hall R."/>
            <person name="Hannum G."/>
            <person name="Hourlier T."/>
            <person name="Howe K."/>
            <person name="Hume D.A."/>
            <person name="Izuogu O."/>
            <person name="Kim K."/>
            <person name="Koren S."/>
            <person name="Liu H."/>
            <person name="Manchanda N."/>
            <person name="Martin F.J."/>
            <person name="Nonneman D.J."/>
            <person name="O'Connor R.E."/>
            <person name="Phillippy A.M."/>
            <person name="Rohrer G.A."/>
            <person name="Rosen B.D."/>
            <person name="Rund L.A."/>
            <person name="Sargent C.A."/>
            <person name="Schook L.B."/>
            <person name="Schroeder S.G."/>
            <person name="Schwartz A.S."/>
            <person name="Skinner B.M."/>
            <person name="Talbot R."/>
            <person name="Tseng E."/>
            <person name="Tuggle C.K."/>
            <person name="Watson M."/>
            <person name="Smith T.P.L."/>
            <person name="Archibald A.L."/>
        </authorList>
    </citation>
    <scope>NUCLEOTIDE SEQUENCE [LARGE SCALE GENOMIC DNA]</scope>
    <source>
        <strain evidence="2">Duroc</strain>
    </source>
</reference>
<organism evidence="2 3">
    <name type="scientific">Sus scrofa</name>
    <name type="common">Pig</name>
    <dbReference type="NCBI Taxonomy" id="9823"/>
    <lineage>
        <taxon>Eukaryota</taxon>
        <taxon>Metazoa</taxon>
        <taxon>Chordata</taxon>
        <taxon>Craniata</taxon>
        <taxon>Vertebrata</taxon>
        <taxon>Euteleostomi</taxon>
        <taxon>Mammalia</taxon>
        <taxon>Eutheria</taxon>
        <taxon>Laurasiatheria</taxon>
        <taxon>Artiodactyla</taxon>
        <taxon>Suina</taxon>
        <taxon>Suidae</taxon>
        <taxon>Sus</taxon>
    </lineage>
</organism>
<evidence type="ECO:0000313" key="2">
    <source>
        <dbReference type="Ensembl" id="ENSSSCP00000052241.2"/>
    </source>
</evidence>
<keyword evidence="3" id="KW-1185">Reference proteome</keyword>
<dbReference type="GeneTree" id="ENSGT00950000183014"/>
<dbReference type="GO" id="GO:0005853">
    <property type="term" value="C:eukaryotic translation elongation factor 1 complex"/>
    <property type="evidence" value="ECO:0007669"/>
    <property type="project" value="InterPro"/>
</dbReference>
<protein>
    <submittedName>
        <fullName evidence="2">Uncharacterized protein</fullName>
    </submittedName>
</protein>
<reference evidence="2" key="3">
    <citation type="submission" date="2025-08" db="UniProtKB">
        <authorList>
            <consortium name="Ensembl"/>
        </authorList>
    </citation>
    <scope>IDENTIFICATION</scope>
</reference>
<dbReference type="InterPro" id="IPR049720">
    <property type="entry name" value="EF1B_bsu/dsu"/>
</dbReference>
<feature type="region of interest" description="Disordered" evidence="1">
    <location>
        <begin position="77"/>
        <end position="140"/>
    </location>
</feature>
<reference evidence="3" key="1">
    <citation type="submission" date="2009-11" db="EMBL/GenBank/DDBJ databases">
        <authorList>
            <consortium name="Porcine genome sequencing project"/>
        </authorList>
    </citation>
    <scope>NUCLEOTIDE SEQUENCE [LARGE SCALE GENOMIC DNA]</scope>
    <source>
        <strain evidence="3">Duroc</strain>
    </source>
</reference>
<feature type="compositionally biased region" description="Basic and acidic residues" evidence="1">
    <location>
        <begin position="111"/>
        <end position="127"/>
    </location>
</feature>
<evidence type="ECO:0000256" key="1">
    <source>
        <dbReference type="SAM" id="MobiDB-lite"/>
    </source>
</evidence>
<proteinExistence type="predicted"/>
<dbReference type="InParanoid" id="A0A287B6Z9"/>
<sequence length="140" mass="15416">MDLKSLASLQMLNDCLADKSYIKRYVPTQADVAGFEAVSRPPPAALCHALRWNNHIKSYEKETASMLGVKGALGQHGLADEQDAPESGAAGSKADYATDLLASDEEEESEEAKRLSKERPAQYETKKAPNQHWLPRLPSY</sequence>
<dbReference type="SMR" id="A0A287B6Z9"/>
<reference evidence="2" key="4">
    <citation type="submission" date="2025-09" db="UniProtKB">
        <authorList>
            <consortium name="Ensembl"/>
        </authorList>
    </citation>
    <scope>IDENTIFICATION</scope>
</reference>
<dbReference type="InterPro" id="IPR036282">
    <property type="entry name" value="Glutathione-S-Trfase_C_sf"/>
</dbReference>
<accession>A0A287B6Z9</accession>
<dbReference type="PANTHER" id="PTHR11595:SF21">
    <property type="entry name" value="ELONGATION FACTOR 1-BETA"/>
    <property type="match status" value="1"/>
</dbReference>
<dbReference type="Proteomes" id="UP000008227">
    <property type="component" value="Chromosome 4"/>
</dbReference>
<dbReference type="GO" id="GO:0003746">
    <property type="term" value="F:translation elongation factor activity"/>
    <property type="evidence" value="ECO:0007669"/>
    <property type="project" value="InterPro"/>
</dbReference>
<dbReference type="SUPFAM" id="SSF47616">
    <property type="entry name" value="GST C-terminal domain-like"/>
    <property type="match status" value="1"/>
</dbReference>
<dbReference type="PANTHER" id="PTHR11595">
    <property type="entry name" value="EF-HAND AND COILED-COIL DOMAIN-CONTAINING FAMILY MEMBER"/>
    <property type="match status" value="1"/>
</dbReference>
<dbReference type="Ensembl" id="ENSSSCT00000007535.3">
    <property type="protein sequence ID" value="ENSSSCP00000052241.2"/>
    <property type="gene ID" value="ENSSSCG00000006881.3"/>
</dbReference>
<name>A0A287B6Z9_PIG</name>
<evidence type="ECO:0000313" key="3">
    <source>
        <dbReference type="Proteomes" id="UP000008227"/>
    </source>
</evidence>